<dbReference type="CDD" id="cd21176">
    <property type="entry name" value="LPMO_auxiliary-like"/>
    <property type="match status" value="1"/>
</dbReference>
<feature type="compositionally biased region" description="Low complexity" evidence="8">
    <location>
        <begin position="194"/>
        <end position="206"/>
    </location>
</feature>
<feature type="region of interest" description="Disordered" evidence="8">
    <location>
        <begin position="164"/>
        <end position="210"/>
    </location>
</feature>
<evidence type="ECO:0000256" key="2">
    <source>
        <dbReference type="ARBA" id="ARBA00022475"/>
    </source>
</evidence>
<keyword evidence="7" id="KW-0449">Lipoprotein</keyword>
<reference evidence="12" key="3">
    <citation type="submission" date="2025-08" db="UniProtKB">
        <authorList>
            <consortium name="RefSeq"/>
        </authorList>
    </citation>
    <scope>IDENTIFICATION</scope>
    <source>
        <strain evidence="12">NI907</strain>
    </source>
</reference>
<dbReference type="KEGG" id="pgri:PgNI_02568"/>
<evidence type="ECO:0000313" key="11">
    <source>
        <dbReference type="Proteomes" id="UP000515153"/>
    </source>
</evidence>
<dbReference type="InterPro" id="IPR046530">
    <property type="entry name" value="BIM1-like_dom"/>
</dbReference>
<dbReference type="OrthoDB" id="2146436at2759"/>
<evidence type="ECO:0000256" key="7">
    <source>
        <dbReference type="ARBA" id="ARBA00023288"/>
    </source>
</evidence>
<protein>
    <recommendedName>
        <fullName evidence="10">Copper acquisition factor BIM1-like domain-containing protein</fullName>
    </recommendedName>
</protein>
<proteinExistence type="predicted"/>
<feature type="compositionally biased region" description="Low complexity" evidence="8">
    <location>
        <begin position="177"/>
        <end position="186"/>
    </location>
</feature>
<evidence type="ECO:0000256" key="5">
    <source>
        <dbReference type="ARBA" id="ARBA00023136"/>
    </source>
</evidence>
<dbReference type="GO" id="GO:0098552">
    <property type="term" value="C:side of membrane"/>
    <property type="evidence" value="ECO:0007669"/>
    <property type="project" value="UniProtKB-KW"/>
</dbReference>
<dbReference type="RefSeq" id="XP_030987009.1">
    <property type="nucleotide sequence ID" value="XM_031122630.1"/>
</dbReference>
<keyword evidence="4 9" id="KW-0732">Signal</keyword>
<comment type="subcellular location">
    <subcellularLocation>
        <location evidence="1">Cell membrane</location>
        <topology evidence="1">Lipid-anchor</topology>
        <topology evidence="1">GPI-anchor</topology>
    </subcellularLocation>
</comment>
<reference evidence="12" key="1">
    <citation type="journal article" date="2019" name="Mol. Biol. Evol.">
        <title>Blast fungal genomes show frequent chromosomal changes, gene gains and losses, and effector gene turnover.</title>
        <authorList>
            <person name="Gomez Luciano L.B."/>
            <person name="Jason Tsai I."/>
            <person name="Chuma I."/>
            <person name="Tosa Y."/>
            <person name="Chen Y.H."/>
            <person name="Li J.Y."/>
            <person name="Li M.Y."/>
            <person name="Jade Lu M.Y."/>
            <person name="Nakayashiki H."/>
            <person name="Li W.H."/>
        </authorList>
    </citation>
    <scope>NUCLEOTIDE SEQUENCE</scope>
    <source>
        <strain evidence="12">NI907</strain>
    </source>
</reference>
<evidence type="ECO:0000256" key="3">
    <source>
        <dbReference type="ARBA" id="ARBA00022622"/>
    </source>
</evidence>
<evidence type="ECO:0000256" key="1">
    <source>
        <dbReference type="ARBA" id="ARBA00004609"/>
    </source>
</evidence>
<evidence type="ECO:0000256" key="4">
    <source>
        <dbReference type="ARBA" id="ARBA00022729"/>
    </source>
</evidence>
<keyword evidence="6" id="KW-0325">Glycoprotein</keyword>
<keyword evidence="3" id="KW-0336">GPI-anchor</keyword>
<evidence type="ECO:0000259" key="10">
    <source>
        <dbReference type="Pfam" id="PF20238"/>
    </source>
</evidence>
<accession>A0A6P8BJ29</accession>
<keyword evidence="2" id="KW-1003">Cell membrane</keyword>
<dbReference type="AlphaFoldDB" id="A0A6P8BJ29"/>
<dbReference type="Proteomes" id="UP000515153">
    <property type="component" value="Unplaced"/>
</dbReference>
<dbReference type="Pfam" id="PF20238">
    <property type="entry name" value="BIM1-like_dom"/>
    <property type="match status" value="1"/>
</dbReference>
<keyword evidence="5" id="KW-0472">Membrane</keyword>
<dbReference type="InterPro" id="IPR046936">
    <property type="entry name" value="BIM1-like"/>
</dbReference>
<sequence length="235" mass="23620">MAPFSTLFGAALLLASSASAHYSLLTPTPLGSDDDGEASGPCGGYTPDFSKNTVSDFHVGGGNIGMRLGHPQAIWLFRGTLDQTGQKNWTQLFPHVTQSGLGNFCEPSITAPESWVGKNGLIGVVAKAEDGLLYTCAAVKFVSGVATLDSNNCKNGSAEAQLNGQDSQLSPLATLPTTSGNTTVSGTGIGTSTGSGSDSSSGSGNKTDTKNAAGMLSPSFLAVGAVTGLGLVSVL</sequence>
<evidence type="ECO:0000256" key="8">
    <source>
        <dbReference type="SAM" id="MobiDB-lite"/>
    </source>
</evidence>
<dbReference type="GO" id="GO:0005886">
    <property type="term" value="C:plasma membrane"/>
    <property type="evidence" value="ECO:0007669"/>
    <property type="project" value="UniProtKB-SubCell"/>
</dbReference>
<gene>
    <name evidence="12" type="ORF">PgNI_02568</name>
</gene>
<dbReference type="PANTHER" id="PTHR34992:SF1">
    <property type="entry name" value="COPPER ACQUISITION FACTOR BIM1-LIKE DOMAIN-CONTAINING PROTEIN"/>
    <property type="match status" value="1"/>
</dbReference>
<feature type="domain" description="Copper acquisition factor BIM1-like" evidence="10">
    <location>
        <begin position="19"/>
        <end position="157"/>
    </location>
</feature>
<dbReference type="PANTHER" id="PTHR34992">
    <property type="entry name" value="HYPHAL ANASTAMOSIS-7 PROTEIN"/>
    <property type="match status" value="1"/>
</dbReference>
<dbReference type="GeneID" id="41957541"/>
<reference evidence="12" key="2">
    <citation type="submission" date="2019-10" db="EMBL/GenBank/DDBJ databases">
        <authorList>
            <consortium name="NCBI Genome Project"/>
        </authorList>
    </citation>
    <scope>NUCLEOTIDE SEQUENCE</scope>
    <source>
        <strain evidence="12">NI907</strain>
    </source>
</reference>
<name>A0A6P8BJ29_PYRGI</name>
<evidence type="ECO:0000313" key="12">
    <source>
        <dbReference type="RefSeq" id="XP_030987009.1"/>
    </source>
</evidence>
<feature type="chain" id="PRO_5028372145" description="Copper acquisition factor BIM1-like domain-containing protein" evidence="9">
    <location>
        <begin position="21"/>
        <end position="235"/>
    </location>
</feature>
<keyword evidence="11" id="KW-1185">Reference proteome</keyword>
<feature type="signal peptide" evidence="9">
    <location>
        <begin position="1"/>
        <end position="20"/>
    </location>
</feature>
<evidence type="ECO:0000256" key="9">
    <source>
        <dbReference type="SAM" id="SignalP"/>
    </source>
</evidence>
<evidence type="ECO:0000256" key="6">
    <source>
        <dbReference type="ARBA" id="ARBA00023180"/>
    </source>
</evidence>
<organism evidence="11 12">
    <name type="scientific">Pyricularia grisea</name>
    <name type="common">Crabgrass-specific blast fungus</name>
    <name type="synonym">Magnaporthe grisea</name>
    <dbReference type="NCBI Taxonomy" id="148305"/>
    <lineage>
        <taxon>Eukaryota</taxon>
        <taxon>Fungi</taxon>
        <taxon>Dikarya</taxon>
        <taxon>Ascomycota</taxon>
        <taxon>Pezizomycotina</taxon>
        <taxon>Sordariomycetes</taxon>
        <taxon>Sordariomycetidae</taxon>
        <taxon>Magnaporthales</taxon>
        <taxon>Pyriculariaceae</taxon>
        <taxon>Pyricularia</taxon>
    </lineage>
</organism>